<evidence type="ECO:0000313" key="1">
    <source>
        <dbReference type="EMBL" id="CAX22065.1"/>
    </source>
</evidence>
<dbReference type="Pfam" id="PF20137">
    <property type="entry name" value="BubE"/>
    <property type="match status" value="1"/>
</dbReference>
<dbReference type="InterPro" id="IPR045384">
    <property type="entry name" value="DUF6527"/>
</dbReference>
<dbReference type="GeneID" id="72987735"/>
<dbReference type="HOGENOM" id="CLU_163995_0_0_5"/>
<dbReference type="EMBL" id="FP103042">
    <property type="protein sequence ID" value="CAX22065.1"/>
    <property type="molecule type" value="Genomic_DNA"/>
</dbReference>
<sequence>MTGFSLLSKLRAALTWVARRRGRHAAVSVGEEPDVLASRTVYVVGEDGHQWYAAFDCPCGCGETIKLSLIPGDRPGWKLRQHWDGTASLAPSVWRKVGCESHFWLRKGKVDWC</sequence>
<dbReference type="Proteomes" id="UP000008070">
    <property type="component" value="Chromosome"/>
</dbReference>
<name>C7C999_METED</name>
<organism evidence="1 2">
    <name type="scientific">Methylorubrum extorquens (strain DSM 6343 / CIP 106787 / DM4)</name>
    <name type="common">Methylobacterium extorquens</name>
    <dbReference type="NCBI Taxonomy" id="661410"/>
    <lineage>
        <taxon>Bacteria</taxon>
        <taxon>Pseudomonadati</taxon>
        <taxon>Pseudomonadota</taxon>
        <taxon>Alphaproteobacteria</taxon>
        <taxon>Hyphomicrobiales</taxon>
        <taxon>Methylobacteriaceae</taxon>
        <taxon>Methylorubrum</taxon>
    </lineage>
</organism>
<dbReference type="AlphaFoldDB" id="C7C999"/>
<reference evidence="2" key="1">
    <citation type="journal article" date="2009" name="PLoS ONE">
        <title>Methylobacterium genome sequences: a reference blueprint to investigate microbial metabolism of C1 compounds from natural and industrial sources.</title>
        <authorList>
            <person name="Vuilleumier S."/>
            <person name="Chistoserdova L."/>
            <person name="Lee M.-C."/>
            <person name="Bringel F."/>
            <person name="Lajus A."/>
            <person name="Zhou Y."/>
            <person name="Gourion B."/>
            <person name="Barbe V."/>
            <person name="Chang J."/>
            <person name="Cruveiller S."/>
            <person name="Dossat C."/>
            <person name="Gillett W."/>
            <person name="Gruffaz C."/>
            <person name="Haugen E."/>
            <person name="Hourcade E."/>
            <person name="Levy R."/>
            <person name="Mangenot S."/>
            <person name="Muller E."/>
            <person name="Nadalig T."/>
            <person name="Pagni M."/>
            <person name="Penny C."/>
            <person name="Peyraud R."/>
            <person name="Robinson D.G."/>
            <person name="Roche D."/>
            <person name="Rouy Z."/>
            <person name="Saenampechek C."/>
            <person name="Salvignol G."/>
            <person name="Vallenet D."/>
            <person name="Wu Z."/>
            <person name="Marx C.J."/>
            <person name="Vorholt J.A."/>
            <person name="Olson M.V."/>
            <person name="Kaul R."/>
            <person name="Weissenbach J."/>
            <person name="Medigue C."/>
            <person name="Lidstrom M.E."/>
        </authorList>
    </citation>
    <scope>NUCLEOTIDE SEQUENCE [LARGE SCALE GENOMIC DNA]</scope>
    <source>
        <strain evidence="2">DSM 6343 / CIP 106787 / DM4</strain>
    </source>
</reference>
<accession>C7C999</accession>
<dbReference type="KEGG" id="mdi:METDI0404"/>
<dbReference type="RefSeq" id="WP_012779199.1">
    <property type="nucleotide sequence ID" value="NC_012988.1"/>
</dbReference>
<protein>
    <submittedName>
        <fullName evidence="1">Uncharacterized protein</fullName>
    </submittedName>
</protein>
<proteinExistence type="predicted"/>
<gene>
    <name evidence="1" type="ORF">METD_I0404</name>
</gene>
<evidence type="ECO:0000313" key="2">
    <source>
        <dbReference type="Proteomes" id="UP000008070"/>
    </source>
</evidence>